<dbReference type="GO" id="GO:0016740">
    <property type="term" value="F:transferase activity"/>
    <property type="evidence" value="ECO:0007669"/>
    <property type="project" value="UniProtKB-KW"/>
</dbReference>
<keyword evidence="5 8" id="KW-1133">Transmembrane helix</keyword>
<feature type="transmembrane region" description="Helical" evidence="8">
    <location>
        <begin position="473"/>
        <end position="493"/>
    </location>
</feature>
<feature type="transmembrane region" description="Helical" evidence="8">
    <location>
        <begin position="541"/>
        <end position="558"/>
    </location>
</feature>
<reference evidence="10" key="2">
    <citation type="submission" date="2015-10" db="EMBL/GenBank/DDBJ databases">
        <authorList>
            <person name="Gilbert D.G."/>
        </authorList>
    </citation>
    <scope>NUCLEOTIDE SEQUENCE</scope>
</reference>
<feature type="transmembrane region" description="Helical" evidence="8">
    <location>
        <begin position="594"/>
        <end position="613"/>
    </location>
</feature>
<feature type="domain" description="Cas1p 10 TM acyl transferase" evidence="9">
    <location>
        <begin position="339"/>
        <end position="855"/>
    </location>
</feature>
<keyword evidence="4 8" id="KW-0812">Transmembrane</keyword>
<evidence type="ECO:0000313" key="12">
    <source>
        <dbReference type="Proteomes" id="UP000076858"/>
    </source>
</evidence>
<gene>
    <name evidence="11" type="ORF">APZ42_016401</name>
</gene>
<protein>
    <submittedName>
        <fullName evidence="10 11">CAS1 domain-containing protein</fullName>
    </submittedName>
</protein>
<evidence type="ECO:0000313" key="11">
    <source>
        <dbReference type="EMBL" id="KZS17516.1"/>
    </source>
</evidence>
<feature type="transmembrane region" description="Helical" evidence="8">
    <location>
        <begin position="850"/>
        <end position="866"/>
    </location>
</feature>
<evidence type="ECO:0000313" key="10">
    <source>
        <dbReference type="EMBL" id="JAJ04985.1"/>
    </source>
</evidence>
<feature type="transmembrane region" description="Helical" evidence="8">
    <location>
        <begin position="718"/>
        <end position="738"/>
    </location>
</feature>
<keyword evidence="12" id="KW-1185">Reference proteome</keyword>
<comment type="similarity">
    <text evidence="2">Belongs to the PC-esterase family. CASD1 subfamily.</text>
</comment>
<evidence type="ECO:0000259" key="9">
    <source>
        <dbReference type="Pfam" id="PF07779"/>
    </source>
</evidence>
<reference evidence="11 12" key="3">
    <citation type="submission" date="2016-03" db="EMBL/GenBank/DDBJ databases">
        <title>EvidentialGene: Evidence-directed Construction of Genes on Genomes.</title>
        <authorList>
            <person name="Gilbert D.G."/>
            <person name="Choi J.-H."/>
            <person name="Mockaitis K."/>
            <person name="Colbourne J."/>
            <person name="Pfrender M."/>
        </authorList>
    </citation>
    <scope>NUCLEOTIDE SEQUENCE [LARGE SCALE GENOMIC DNA]</scope>
    <source>
        <strain evidence="11 12">Xinb3</strain>
        <tissue evidence="11">Complete organism</tissue>
    </source>
</reference>
<dbReference type="Proteomes" id="UP000076858">
    <property type="component" value="Unassembled WGS sequence"/>
</dbReference>
<feature type="transmembrane region" description="Helical" evidence="8">
    <location>
        <begin position="780"/>
        <end position="800"/>
    </location>
</feature>
<comment type="subcellular location">
    <subcellularLocation>
        <location evidence="1">Membrane</location>
        <topology evidence="1">Multi-pass membrane protein</topology>
    </subcellularLocation>
</comment>
<proteinExistence type="inferred from homology"/>
<feature type="transmembrane region" description="Helical" evidence="8">
    <location>
        <begin position="570"/>
        <end position="588"/>
    </location>
</feature>
<feature type="transmembrane region" description="Helical" evidence="8">
    <location>
        <begin position="750"/>
        <end position="768"/>
    </location>
</feature>
<dbReference type="Pfam" id="PF07779">
    <property type="entry name" value="Cas1_AcylT"/>
    <property type="match status" value="1"/>
</dbReference>
<dbReference type="GO" id="GO:0005975">
    <property type="term" value="P:carbohydrate metabolic process"/>
    <property type="evidence" value="ECO:0007669"/>
    <property type="project" value="UniProtKB-ARBA"/>
</dbReference>
<evidence type="ECO:0000256" key="6">
    <source>
        <dbReference type="ARBA" id="ARBA00023136"/>
    </source>
</evidence>
<dbReference type="PANTHER" id="PTHR13533:SF1">
    <property type="entry name" value="N-ACETYLNEURAMINATE 9-O-ACETYLTRANSFERASE"/>
    <property type="match status" value="1"/>
</dbReference>
<dbReference type="EMBL" id="LRGB01000626">
    <property type="protein sequence ID" value="KZS17516.1"/>
    <property type="molecule type" value="Genomic_DNA"/>
</dbReference>
<keyword evidence="7" id="KW-0325">Glycoprotein</keyword>
<evidence type="ECO:0000256" key="5">
    <source>
        <dbReference type="ARBA" id="ARBA00022989"/>
    </source>
</evidence>
<name>A0A0N7ZRZ0_9CRUS</name>
<evidence type="ECO:0000256" key="8">
    <source>
        <dbReference type="SAM" id="Phobius"/>
    </source>
</evidence>
<dbReference type="InterPro" id="IPR012419">
    <property type="entry name" value="Cas1_AcylTrans_dom"/>
</dbReference>
<evidence type="ECO:0000256" key="4">
    <source>
        <dbReference type="ARBA" id="ARBA00022692"/>
    </source>
</evidence>
<feature type="transmembrane region" description="Helical" evidence="8">
    <location>
        <begin position="812"/>
        <end position="829"/>
    </location>
</feature>
<dbReference type="OrthoDB" id="1932925at2759"/>
<evidence type="ECO:0000256" key="2">
    <source>
        <dbReference type="ARBA" id="ARBA00010666"/>
    </source>
</evidence>
<feature type="transmembrane region" description="Helical" evidence="8">
    <location>
        <begin position="625"/>
        <end position="646"/>
    </location>
</feature>
<organism evidence="10">
    <name type="scientific">Daphnia magna</name>
    <dbReference type="NCBI Taxonomy" id="35525"/>
    <lineage>
        <taxon>Eukaryota</taxon>
        <taxon>Metazoa</taxon>
        <taxon>Ecdysozoa</taxon>
        <taxon>Arthropoda</taxon>
        <taxon>Crustacea</taxon>
        <taxon>Branchiopoda</taxon>
        <taxon>Diplostraca</taxon>
        <taxon>Cladocera</taxon>
        <taxon>Anomopoda</taxon>
        <taxon>Daphniidae</taxon>
        <taxon>Daphnia</taxon>
    </lineage>
</organism>
<dbReference type="GO" id="GO:0016020">
    <property type="term" value="C:membrane"/>
    <property type="evidence" value="ECO:0007669"/>
    <property type="project" value="UniProtKB-SubCell"/>
</dbReference>
<dbReference type="EMBL" id="GDIP01218417">
    <property type="protein sequence ID" value="JAJ04985.1"/>
    <property type="molecule type" value="Transcribed_RNA"/>
</dbReference>
<evidence type="ECO:0000256" key="3">
    <source>
        <dbReference type="ARBA" id="ARBA00022679"/>
    </source>
</evidence>
<dbReference type="AlphaFoldDB" id="A0A0N7ZRZ0"/>
<feature type="transmembrane region" description="Helical" evidence="8">
    <location>
        <begin position="355"/>
        <end position="376"/>
    </location>
</feature>
<evidence type="ECO:0000256" key="1">
    <source>
        <dbReference type="ARBA" id="ARBA00004141"/>
    </source>
</evidence>
<keyword evidence="3" id="KW-0808">Transferase</keyword>
<dbReference type="GO" id="GO:0005794">
    <property type="term" value="C:Golgi apparatus"/>
    <property type="evidence" value="ECO:0007669"/>
    <property type="project" value="UniProtKB-ARBA"/>
</dbReference>
<sequence length="871" mass="99644">MAENEAPDTKRGRSYPEIIKQFNSLNAKILAVVLVGCLVGYHGILRFKDGSDTCQELLTKGRYQGNNLWQPYGCMIHSLSRIDANNCLRKTRFQTGEDSHWAFIGDSRIRQLYFEILKLVDPEAEPSVIVKDIYGNNLDQLLIDVPFRVSAIATEQTNVYSRPLEKAHSSLTYNNSELSFRMTFFWRPFFNQSAVDLIHQLGLSKSVPNVVIAGSGAWDIKLSNGSDAVLDVYESNLEQVAKAANNWPNRNSKLLWKLQDPVDSSKLSEQRQVITNDLIDEYNEIALRVFQHSRFQIWKSARLVTEGMVTADDGLHLNAVTLKHHVQMLMNMYCNERMGFDDGTCCRSAESATTLQVVTFTILLVCLTISSTWMAYRSFDLRLKQRRQSYRSIENLMEADETEEIVKDVMANGHAVQADSLGLDGKTSTRKAAVKDVESNSRIVVTALGKLGLIMAYFYLCDRTTFFMKENKYYSHLNFWVPIGYVFALGFFFHEESRSTKVLHRDQTDEWKGWMQLVILIYHMTGASQVIPLYMQMRVLVSSYLFLTGFGHLSFFWNGGSASFPRLFQVLFRMNLMTVVICLCMNRPYQSYYFVPLVSFWYLVVYIVLALPPKVSSAICEANPVAYLYIIIKLCSLLAAITILYMSEVFFQAIFLVRPWKALFVTSNDEIHEWWFRWSLDRYSICYGMIFGLLYLNAQKFGLIDDSARHHLLSRTRIRFLVVVAALLGLGGYTAFTITCHSKPKCNEVHSYLAFLPIVSFIVLRNVFGPLRVRYSSFFAWFGKISLELFIGQYHVWLAADTHGVLVLIPNYPVLNVMVTTYILVCVAHEVHTITGQLVPLAVPADWKKTLRNVILFFLALVPIAIHDGMF</sequence>
<accession>A0A0N7ZRZ0</accession>
<dbReference type="PANTHER" id="PTHR13533">
    <property type="entry name" value="N-ACETYLNEURAMINATE 9-O-ACETYLTRANSFERASE"/>
    <property type="match status" value="1"/>
</dbReference>
<feature type="transmembrane region" description="Helical" evidence="8">
    <location>
        <begin position="443"/>
        <end position="461"/>
    </location>
</feature>
<evidence type="ECO:0000256" key="7">
    <source>
        <dbReference type="ARBA" id="ARBA00023180"/>
    </source>
</evidence>
<keyword evidence="6 8" id="KW-0472">Membrane</keyword>
<reference evidence="10" key="1">
    <citation type="submission" date="2015-10" db="EMBL/GenBank/DDBJ databases">
        <title>Daphnia magna gene sets from two clonal populations assembled and annotated with EvidentialGene.</title>
        <authorList>
            <person name="Gilbert D."/>
            <person name="Podicheti R."/>
            <person name="Orsini L."/>
            <person name="Colbourne J."/>
            <person name="Pfrender M."/>
        </authorList>
    </citation>
    <scope>NUCLEOTIDE SEQUENCE</scope>
</reference>
<feature type="transmembrane region" description="Helical" evidence="8">
    <location>
        <begin position="514"/>
        <end position="535"/>
    </location>
</feature>